<evidence type="ECO:0000313" key="2">
    <source>
        <dbReference type="EMBL" id="MDQ1148835.1"/>
    </source>
</evidence>
<dbReference type="EMBL" id="JAUTBA010000001">
    <property type="protein sequence ID" value="MDQ1148835.1"/>
    <property type="molecule type" value="Genomic_DNA"/>
</dbReference>
<dbReference type="Gene3D" id="1.50.10.10">
    <property type="match status" value="1"/>
</dbReference>
<dbReference type="InterPro" id="IPR043757">
    <property type="entry name" value="DUF5703_N"/>
</dbReference>
<dbReference type="InterPro" id="IPR012341">
    <property type="entry name" value="6hp_glycosidase-like_sf"/>
</dbReference>
<organism evidence="2 3">
    <name type="scientific">Sphingobacterium zeae</name>
    <dbReference type="NCBI Taxonomy" id="1776859"/>
    <lineage>
        <taxon>Bacteria</taxon>
        <taxon>Pseudomonadati</taxon>
        <taxon>Bacteroidota</taxon>
        <taxon>Sphingobacteriia</taxon>
        <taxon>Sphingobacteriales</taxon>
        <taxon>Sphingobacteriaceae</taxon>
        <taxon>Sphingobacterium</taxon>
    </lineage>
</organism>
<dbReference type="Gene3D" id="2.60.40.1180">
    <property type="entry name" value="Golgi alpha-mannosidase II"/>
    <property type="match status" value="1"/>
</dbReference>
<evidence type="ECO:0000259" key="1">
    <source>
        <dbReference type="Pfam" id="PF18961"/>
    </source>
</evidence>
<sequence length="774" mass="89086">MMIEKRIIGIIFLVATFLNPAWAQEFNWKDYNVTWSRQSKNSSESMPVGGGDIGLNVWMENGELLVYLGKTGAFDENNTLLKLGRIRLRLYPNPFLDGKFQQELQLEKGHIVLKGENRGVKAEILVWVDVFNPNVHLEVSSNRKVKVEAAYENWRFQDLFPKKKENNANSWKWAPPKPVVTPKDQIAATANRVIFYHQNQDTTAFDFVVDQQGLTTIKDSLYNPLQSLISGGLLKGEDFVYAGERAGTYMNTPYQAWVLESKAAKTNHALQVTLHVGQQADLKHWKAELEDLATPKPSFVSLKRATESWWKSFWDRSHIVIQPGLKDPHNEAWQVGRNYQLFRFMLACNAYGDYPTKFNGGLFTYDPVTIDSTFTFTPDFRNWGGGTHTAQNQRLVYWPLLKSGDFDLMPAQFKFYQRLLKNAEWRSKFYWGHAGASFTEQIENFGLPNPAEYNWKRPKDFDKGLEYNAWLEYEWDTVLEFCMMILETERYNKSDIQTYIPLIESCLRFFDEHYQYRARQRGSKVLDDAGHLVLYPGSSAETYKMAYNSASTIAALQQVTKGLLALPKGYINAESRGYFQGFLTRIPPLPQREVAGRKMLAPAQLWARINNTESPQLYPVYPWGIYGIGKADIDIALNTYTYDPDVLKFKSHVGWKQHNIFAARLGLTDEAKQLILSKLKNAERRFPTFWGPGFDWVPDHNWGGSGMIGLQEMLLQVTDDKIYLFPAWPKDWNVDFKLHAPGQTTVEGRLKDGQLLELKVFPKEREAAIVNLLQ</sequence>
<dbReference type="Proteomes" id="UP001244640">
    <property type="component" value="Unassembled WGS sequence"/>
</dbReference>
<accession>A0ABU0U1K6</accession>
<dbReference type="SUPFAM" id="SSF48208">
    <property type="entry name" value="Six-hairpin glycosidases"/>
    <property type="match status" value="1"/>
</dbReference>
<proteinExistence type="predicted"/>
<comment type="caution">
    <text evidence="2">The sequence shown here is derived from an EMBL/GenBank/DDBJ whole genome shotgun (WGS) entry which is preliminary data.</text>
</comment>
<dbReference type="InterPro" id="IPR013780">
    <property type="entry name" value="Glyco_hydro_b"/>
</dbReference>
<evidence type="ECO:0000313" key="3">
    <source>
        <dbReference type="Proteomes" id="UP001244640"/>
    </source>
</evidence>
<gene>
    <name evidence="2" type="ORF">QE382_000819</name>
</gene>
<dbReference type="RefSeq" id="WP_307184793.1">
    <property type="nucleotide sequence ID" value="NZ_JAUTBA010000001.1"/>
</dbReference>
<protein>
    <recommendedName>
        <fullName evidence="1">DUF5703 domain-containing protein</fullName>
    </recommendedName>
</protein>
<reference evidence="2 3" key="1">
    <citation type="submission" date="2023-07" db="EMBL/GenBank/DDBJ databases">
        <title>Functional and genomic diversity of the sorghum phyllosphere microbiome.</title>
        <authorList>
            <person name="Shade A."/>
        </authorList>
    </citation>
    <scope>NUCLEOTIDE SEQUENCE [LARGE SCALE GENOMIC DNA]</scope>
    <source>
        <strain evidence="2 3">SORGH_AS_0892</strain>
    </source>
</reference>
<keyword evidence="3" id="KW-1185">Reference proteome</keyword>
<dbReference type="InterPro" id="IPR008928">
    <property type="entry name" value="6-hairpin_glycosidase_sf"/>
</dbReference>
<feature type="domain" description="DUF5703" evidence="1">
    <location>
        <begin position="34"/>
        <end position="319"/>
    </location>
</feature>
<dbReference type="Pfam" id="PF18961">
    <property type="entry name" value="DUF5703_N"/>
    <property type="match status" value="1"/>
</dbReference>
<name>A0ABU0U1K6_9SPHI</name>